<evidence type="ECO:0000313" key="2">
    <source>
        <dbReference type="Proteomes" id="UP000518266"/>
    </source>
</evidence>
<evidence type="ECO:0000313" key="1">
    <source>
        <dbReference type="EMBL" id="KAF3833147.1"/>
    </source>
</evidence>
<protein>
    <submittedName>
        <fullName evidence="1">Uncharacterized protein</fullName>
    </submittedName>
</protein>
<sequence length="80" mass="9082">MMLPYTSTSLKRKKTLGCGPRRLSFISRPSPIRTRPGWDKAFPDGPNEFSTAWIRSRSMVPLTLNFLAERSLARCSNLLP</sequence>
<dbReference type="AlphaFoldDB" id="A0A7J5X940"/>
<proteinExistence type="predicted"/>
<comment type="caution">
    <text evidence="1">The sequence shown here is derived from an EMBL/GenBank/DDBJ whole genome shotgun (WGS) entry which is preliminary data.</text>
</comment>
<reference evidence="1 2" key="1">
    <citation type="submission" date="2020-03" db="EMBL/GenBank/DDBJ databases">
        <title>Dissostichus mawsoni Genome sequencing and assembly.</title>
        <authorList>
            <person name="Park H."/>
        </authorList>
    </citation>
    <scope>NUCLEOTIDE SEQUENCE [LARGE SCALE GENOMIC DNA]</scope>
    <source>
        <strain evidence="1">DM0001</strain>
        <tissue evidence="1">Muscle</tissue>
    </source>
</reference>
<gene>
    <name evidence="1" type="ORF">F7725_026812</name>
</gene>
<dbReference type="Proteomes" id="UP000518266">
    <property type="component" value="Unassembled WGS sequence"/>
</dbReference>
<accession>A0A7J5X940</accession>
<dbReference type="EMBL" id="JAAKFY010000027">
    <property type="protein sequence ID" value="KAF3833147.1"/>
    <property type="molecule type" value="Genomic_DNA"/>
</dbReference>
<organism evidence="1 2">
    <name type="scientific">Dissostichus mawsoni</name>
    <name type="common">Antarctic cod</name>
    <dbReference type="NCBI Taxonomy" id="36200"/>
    <lineage>
        <taxon>Eukaryota</taxon>
        <taxon>Metazoa</taxon>
        <taxon>Chordata</taxon>
        <taxon>Craniata</taxon>
        <taxon>Vertebrata</taxon>
        <taxon>Euteleostomi</taxon>
        <taxon>Actinopterygii</taxon>
        <taxon>Neopterygii</taxon>
        <taxon>Teleostei</taxon>
        <taxon>Neoteleostei</taxon>
        <taxon>Acanthomorphata</taxon>
        <taxon>Eupercaria</taxon>
        <taxon>Perciformes</taxon>
        <taxon>Notothenioidei</taxon>
        <taxon>Nototheniidae</taxon>
        <taxon>Dissostichus</taxon>
    </lineage>
</organism>
<name>A0A7J5X940_DISMA</name>
<keyword evidence="2" id="KW-1185">Reference proteome</keyword>